<feature type="transmembrane region" description="Helical" evidence="8">
    <location>
        <begin position="355"/>
        <end position="376"/>
    </location>
</feature>
<reference evidence="9" key="1">
    <citation type="submission" date="2023-10" db="EMBL/GenBank/DDBJ databases">
        <authorList>
            <person name="Noh H."/>
        </authorList>
    </citation>
    <scope>NUCLEOTIDE SEQUENCE</scope>
    <source>
        <strain evidence="9">DUCC4014</strain>
    </source>
</reference>
<keyword evidence="3 8" id="KW-0812">Transmembrane</keyword>
<comment type="similarity">
    <text evidence="6">Belongs to the major facilitator superfamily. Allantoate permease family.</text>
</comment>
<feature type="transmembrane region" description="Helical" evidence="8">
    <location>
        <begin position="324"/>
        <end position="343"/>
    </location>
</feature>
<dbReference type="Pfam" id="PF07690">
    <property type="entry name" value="MFS_1"/>
    <property type="match status" value="1"/>
</dbReference>
<organism evidence="9 10">
    <name type="scientific">Vanrija pseudolonga</name>
    <dbReference type="NCBI Taxonomy" id="143232"/>
    <lineage>
        <taxon>Eukaryota</taxon>
        <taxon>Fungi</taxon>
        <taxon>Dikarya</taxon>
        <taxon>Basidiomycota</taxon>
        <taxon>Agaricomycotina</taxon>
        <taxon>Tremellomycetes</taxon>
        <taxon>Trichosporonales</taxon>
        <taxon>Trichosporonaceae</taxon>
        <taxon>Vanrija</taxon>
    </lineage>
</organism>
<feature type="transmembrane region" description="Helical" evidence="8">
    <location>
        <begin position="211"/>
        <end position="233"/>
    </location>
</feature>
<evidence type="ECO:0000256" key="8">
    <source>
        <dbReference type="SAM" id="Phobius"/>
    </source>
</evidence>
<sequence>MGWNPLATGKGAAPEHVTDEINPPTLDPQAEAAIQKSKEEKRFLMKLDIFLLTFGCISQIIKYLDQTNINTAYVSGMSEALKFEGNELNYFKTYFNIGYCIFLIPSQVIITRVRPSIWLPALEFIWGALTGVIAACNTSKQIYGVRVLIGLAESSCYPGTVTMLMTWYTPLEMAKRIGFYHSCQAFGGMMSGAMQTGIIRSLEGRHGIQGWQWTFIINCIMTICVALLGPFFIPDFPDKPNKLAFWLTERDYEIAQARLRRFRRESPNPINWPTFWRMLKNPMLYIMIWIYVGMLLAQSAGDYFQLWLNSLVHEDGSKVWTRTMLNAIPLGGYALQIAAVWFWSFASDILKTRWTILLAQCVIGIPGAIIMTVWNVPDAAKYYSYFILYCVAAGGPPLWAWLSDMLPSDAEQRALILGSCITAFYAINAWANILIYPAKEAPHYKFGWPVSLALWITCGLWVVGLRIYDIKVVRPRNFRAAQEAFEEAEANVRDSVEYNVGDDKVDADGKVDGKDAVQRVS</sequence>
<evidence type="ECO:0000256" key="7">
    <source>
        <dbReference type="SAM" id="MobiDB-lite"/>
    </source>
</evidence>
<dbReference type="SUPFAM" id="SSF103473">
    <property type="entry name" value="MFS general substrate transporter"/>
    <property type="match status" value="1"/>
</dbReference>
<evidence type="ECO:0000256" key="4">
    <source>
        <dbReference type="ARBA" id="ARBA00022989"/>
    </source>
</evidence>
<dbReference type="RefSeq" id="XP_062629794.1">
    <property type="nucleotide sequence ID" value="XM_062773810.1"/>
</dbReference>
<feature type="transmembrane region" description="Helical" evidence="8">
    <location>
        <begin position="448"/>
        <end position="468"/>
    </location>
</feature>
<evidence type="ECO:0000256" key="6">
    <source>
        <dbReference type="ARBA" id="ARBA00037968"/>
    </source>
</evidence>
<feature type="transmembrane region" description="Helical" evidence="8">
    <location>
        <begin position="284"/>
        <end position="304"/>
    </location>
</feature>
<feature type="transmembrane region" description="Helical" evidence="8">
    <location>
        <begin position="414"/>
        <end position="436"/>
    </location>
</feature>
<gene>
    <name evidence="9" type="primary">liz1_10</name>
    <name evidence="9" type="ORF">LOC62_05G007291</name>
</gene>
<feature type="transmembrane region" description="Helical" evidence="8">
    <location>
        <begin position="382"/>
        <end position="402"/>
    </location>
</feature>
<dbReference type="GO" id="GO:0022857">
    <property type="term" value="F:transmembrane transporter activity"/>
    <property type="evidence" value="ECO:0007669"/>
    <property type="project" value="InterPro"/>
</dbReference>
<keyword evidence="5 8" id="KW-0472">Membrane</keyword>
<proteinExistence type="inferred from homology"/>
<dbReference type="PANTHER" id="PTHR43791">
    <property type="entry name" value="PERMEASE-RELATED"/>
    <property type="match status" value="1"/>
</dbReference>
<dbReference type="FunFam" id="1.20.1250.20:FF:000065">
    <property type="entry name" value="Putative MFS pantothenate transporter"/>
    <property type="match status" value="1"/>
</dbReference>
<dbReference type="PANTHER" id="PTHR43791:SF64">
    <property type="entry name" value="MAJOR FACILITATOR SUPERFAMILY (MFS) PROFILE DOMAIN-CONTAINING PROTEIN"/>
    <property type="match status" value="1"/>
</dbReference>
<keyword evidence="4 8" id="KW-1133">Transmembrane helix</keyword>
<feature type="transmembrane region" description="Helical" evidence="8">
    <location>
        <begin position="117"/>
        <end position="135"/>
    </location>
</feature>
<keyword evidence="2" id="KW-0813">Transport</keyword>
<accession>A0AAF0YHM3</accession>
<dbReference type="EMBL" id="CP086718">
    <property type="protein sequence ID" value="WOO83768.1"/>
    <property type="molecule type" value="Genomic_DNA"/>
</dbReference>
<keyword evidence="10" id="KW-1185">Reference proteome</keyword>
<evidence type="ECO:0000313" key="10">
    <source>
        <dbReference type="Proteomes" id="UP000827549"/>
    </source>
</evidence>
<evidence type="ECO:0000256" key="3">
    <source>
        <dbReference type="ARBA" id="ARBA00022692"/>
    </source>
</evidence>
<evidence type="ECO:0000256" key="1">
    <source>
        <dbReference type="ARBA" id="ARBA00004141"/>
    </source>
</evidence>
<dbReference type="InterPro" id="IPR036259">
    <property type="entry name" value="MFS_trans_sf"/>
</dbReference>
<feature type="transmembrane region" description="Helical" evidence="8">
    <location>
        <begin position="147"/>
        <end position="167"/>
    </location>
</feature>
<comment type="subcellular location">
    <subcellularLocation>
        <location evidence="1">Membrane</location>
        <topology evidence="1">Multi-pass membrane protein</topology>
    </subcellularLocation>
</comment>
<evidence type="ECO:0000256" key="2">
    <source>
        <dbReference type="ARBA" id="ARBA00022448"/>
    </source>
</evidence>
<evidence type="ECO:0000313" key="9">
    <source>
        <dbReference type="EMBL" id="WOO83768.1"/>
    </source>
</evidence>
<dbReference type="Proteomes" id="UP000827549">
    <property type="component" value="Chromosome 5"/>
</dbReference>
<dbReference type="GeneID" id="87810464"/>
<feature type="region of interest" description="Disordered" evidence="7">
    <location>
        <begin position="1"/>
        <end position="25"/>
    </location>
</feature>
<dbReference type="Gene3D" id="1.20.1250.20">
    <property type="entry name" value="MFS general substrate transporter like domains"/>
    <property type="match status" value="1"/>
</dbReference>
<dbReference type="InterPro" id="IPR011701">
    <property type="entry name" value="MFS"/>
</dbReference>
<dbReference type="AlphaFoldDB" id="A0AAF0YHM3"/>
<protein>
    <submittedName>
        <fullName evidence="9">Pantothenate transporter liz1</fullName>
    </submittedName>
</protein>
<dbReference type="GO" id="GO:0016020">
    <property type="term" value="C:membrane"/>
    <property type="evidence" value="ECO:0007669"/>
    <property type="project" value="UniProtKB-SubCell"/>
</dbReference>
<feature type="transmembrane region" description="Helical" evidence="8">
    <location>
        <begin position="93"/>
        <end position="110"/>
    </location>
</feature>
<evidence type="ECO:0000256" key="5">
    <source>
        <dbReference type="ARBA" id="ARBA00023136"/>
    </source>
</evidence>
<name>A0AAF0YHM3_9TREE</name>